<evidence type="ECO:0000256" key="2">
    <source>
        <dbReference type="ARBA" id="ARBA00009130"/>
    </source>
</evidence>
<dbReference type="SUPFAM" id="SSF55424">
    <property type="entry name" value="FAD/NAD-linked reductases, dimerisation (C-terminal) domain"/>
    <property type="match status" value="1"/>
</dbReference>
<comment type="cofactor">
    <cofactor evidence="1">
        <name>FAD</name>
        <dbReference type="ChEBI" id="CHEBI:57692"/>
    </cofactor>
</comment>
<dbReference type="RefSeq" id="WP_010013526.1">
    <property type="nucleotide sequence ID" value="NZ_AEOS01000168.1"/>
</dbReference>
<organism evidence="8 9">
    <name type="scientific">Loigolactobacillus coryniformis subsp. torquens DSM 20004 = KCTC 3535</name>
    <dbReference type="NCBI Taxonomy" id="1423822"/>
    <lineage>
        <taxon>Bacteria</taxon>
        <taxon>Bacillati</taxon>
        <taxon>Bacillota</taxon>
        <taxon>Bacilli</taxon>
        <taxon>Lactobacillales</taxon>
        <taxon>Lactobacillaceae</taxon>
        <taxon>Loigolactobacillus</taxon>
    </lineage>
</organism>
<dbReference type="SUPFAM" id="SSF51905">
    <property type="entry name" value="FAD/NAD(P)-binding domain"/>
    <property type="match status" value="1"/>
</dbReference>
<dbReference type="KEGG" id="lcy:LC20004_03545"/>
<evidence type="ECO:0000256" key="5">
    <source>
        <dbReference type="ARBA" id="ARBA00023002"/>
    </source>
</evidence>
<gene>
    <name evidence="8" type="ORF">LC20004_03545</name>
</gene>
<dbReference type="PRINTS" id="PR00368">
    <property type="entry name" value="FADPNR"/>
</dbReference>
<evidence type="ECO:0000256" key="3">
    <source>
        <dbReference type="ARBA" id="ARBA00022630"/>
    </source>
</evidence>
<dbReference type="GO" id="GO:0016491">
    <property type="term" value="F:oxidoreductase activity"/>
    <property type="evidence" value="ECO:0007669"/>
    <property type="project" value="UniProtKB-KW"/>
</dbReference>
<dbReference type="EMBL" id="CP017697">
    <property type="protein sequence ID" value="ATO43033.1"/>
    <property type="molecule type" value="Genomic_DNA"/>
</dbReference>
<evidence type="ECO:0000256" key="6">
    <source>
        <dbReference type="ARBA" id="ARBA00023097"/>
    </source>
</evidence>
<dbReference type="Proteomes" id="UP000223559">
    <property type="component" value="Chromosome"/>
</dbReference>
<dbReference type="PANTHER" id="PTHR43429:SF1">
    <property type="entry name" value="NAD(P)H SULFUR OXIDOREDUCTASE (COA-DEPENDENT)"/>
    <property type="match status" value="1"/>
</dbReference>
<dbReference type="PANTHER" id="PTHR43429">
    <property type="entry name" value="PYRIDINE NUCLEOTIDE-DISULFIDE OXIDOREDUCTASE DOMAIN-CONTAINING"/>
    <property type="match status" value="1"/>
</dbReference>
<dbReference type="Pfam" id="PF07992">
    <property type="entry name" value="Pyr_redox_2"/>
    <property type="match status" value="1"/>
</dbReference>
<accession>A0A2D1KLM6</accession>
<evidence type="ECO:0000256" key="1">
    <source>
        <dbReference type="ARBA" id="ARBA00001974"/>
    </source>
</evidence>
<reference evidence="8 9" key="1">
    <citation type="submission" date="2016-10" db="EMBL/GenBank/DDBJ databases">
        <title>The whole genome sequencing and assembly of L. cotyniformis subsp. torquens DSM 20004 strain.</title>
        <authorList>
            <person name="Park M.-K."/>
            <person name="Lee Y.-J."/>
            <person name="Yi H."/>
            <person name="Bahn Y.-S."/>
            <person name="Kim J.F."/>
            <person name="Lee D.-W."/>
        </authorList>
    </citation>
    <scope>NUCLEOTIDE SEQUENCE [LARGE SCALE GENOMIC DNA]</scope>
    <source>
        <strain evidence="8 9">DSM 20004</strain>
    </source>
</reference>
<dbReference type="Pfam" id="PF02852">
    <property type="entry name" value="Pyr_redox_dim"/>
    <property type="match status" value="1"/>
</dbReference>
<dbReference type="OrthoDB" id="9802028at2"/>
<dbReference type="InterPro" id="IPR036188">
    <property type="entry name" value="FAD/NAD-bd_sf"/>
</dbReference>
<dbReference type="InterPro" id="IPR050260">
    <property type="entry name" value="FAD-bd_OxRdtase"/>
</dbReference>
<dbReference type="AlphaFoldDB" id="A0A2D1KLM6"/>
<sequence length="474" mass="51649">MANKAEKLLIIGGSDAGVSAALKAKELKPELEVQVLLADEYPNLSICGLPYAISGEVANWRSLAHRGLKELTATGVKFQMNMIAEKIDSQQHEVVVHSLSGELKVYHYNHLVVATGAKPKLSHIKGVDLSRTQQSRKVHVLHTMADYFAIEKNLATNDTQEVAIVGSGYIGIEMAEALKKRQLDVTIFQRSTEILSTVDADLGQIVHRKLSMNSVNFVTGLTVSEINENNRNVEVIGLNERHKSEAYKFDLVLIVVGVQPNAELLIKAGATTGIAGAIKVDQYMHTSLPDIWAAGDLVETKHHLLGETYLPLGTTAHKQGRTAGFNIAGIQRAFKGSIGTQVLKVFDLVVARAGLLASEAIHAGFDPLTVTTVVDDHKAYFPGSQKIRIRITGDKKTGRLLGVQLIGHYGSEVAKRSDIFATAIFNDMTVAEISDLDLSYSPPVGSPWDAVQIAAQNWEQQNTKYLLPLNRKPV</sequence>
<evidence type="ECO:0000313" key="9">
    <source>
        <dbReference type="Proteomes" id="UP000223559"/>
    </source>
</evidence>
<keyword evidence="9" id="KW-1185">Reference proteome</keyword>
<protein>
    <submittedName>
        <fullName evidence="8">CoA-disulfide reductase</fullName>
    </submittedName>
</protein>
<dbReference type="Gene3D" id="3.50.50.60">
    <property type="entry name" value="FAD/NAD(P)-binding domain"/>
    <property type="match status" value="2"/>
</dbReference>
<evidence type="ECO:0000256" key="4">
    <source>
        <dbReference type="ARBA" id="ARBA00022827"/>
    </source>
</evidence>
<dbReference type="PRINTS" id="PR00411">
    <property type="entry name" value="PNDRDTASEI"/>
</dbReference>
<dbReference type="InterPro" id="IPR023753">
    <property type="entry name" value="FAD/NAD-binding_dom"/>
</dbReference>
<keyword evidence="6" id="KW-0558">Oxidation</keyword>
<keyword evidence="5" id="KW-0560">Oxidoreductase</keyword>
<dbReference type="InterPro" id="IPR004099">
    <property type="entry name" value="Pyr_nucl-diS_OxRdtase_dimer"/>
</dbReference>
<dbReference type="InterPro" id="IPR016156">
    <property type="entry name" value="FAD/NAD-linked_Rdtase_dimer_sf"/>
</dbReference>
<keyword evidence="3" id="KW-0285">Flavoprotein</keyword>
<proteinExistence type="inferred from homology"/>
<evidence type="ECO:0000313" key="8">
    <source>
        <dbReference type="EMBL" id="ATO43033.1"/>
    </source>
</evidence>
<comment type="similarity">
    <text evidence="2">Belongs to the class-III pyridine nucleotide-disulfide oxidoreductase family.</text>
</comment>
<keyword evidence="4" id="KW-0274">FAD</keyword>
<name>A0A2D1KLM6_9LACO</name>
<evidence type="ECO:0000256" key="7">
    <source>
        <dbReference type="ARBA" id="ARBA00023284"/>
    </source>
</evidence>
<keyword evidence="7" id="KW-0676">Redox-active center</keyword>